<dbReference type="SMART" id="SM00575">
    <property type="entry name" value="ZnF_PMZ"/>
    <property type="match status" value="1"/>
</dbReference>
<evidence type="ECO:0000256" key="1">
    <source>
        <dbReference type="ARBA" id="ARBA00022723"/>
    </source>
</evidence>
<feature type="compositionally biased region" description="Polar residues" evidence="5">
    <location>
        <begin position="766"/>
        <end position="783"/>
    </location>
</feature>
<feature type="domain" description="SWIM-type" evidence="6">
    <location>
        <begin position="561"/>
        <end position="599"/>
    </location>
</feature>
<gene>
    <name evidence="7" type="ORF">TIFTF001_006483</name>
</gene>
<keyword evidence="2 4" id="KW-0863">Zinc-finger</keyword>
<name>A0AA87ZP50_FICCA</name>
<feature type="region of interest" description="Disordered" evidence="5">
    <location>
        <begin position="702"/>
        <end position="733"/>
    </location>
</feature>
<dbReference type="Pfam" id="PF10551">
    <property type="entry name" value="MULE"/>
    <property type="match status" value="1"/>
</dbReference>
<keyword evidence="8" id="KW-1185">Reference proteome</keyword>
<accession>A0AA87ZP50</accession>
<feature type="compositionally biased region" description="Basic and acidic residues" evidence="5">
    <location>
        <begin position="753"/>
        <end position="765"/>
    </location>
</feature>
<dbReference type="AlphaFoldDB" id="A0AA87ZP50"/>
<feature type="region of interest" description="Disordered" evidence="5">
    <location>
        <begin position="753"/>
        <end position="783"/>
    </location>
</feature>
<evidence type="ECO:0000313" key="8">
    <source>
        <dbReference type="Proteomes" id="UP001187192"/>
    </source>
</evidence>
<evidence type="ECO:0000256" key="5">
    <source>
        <dbReference type="SAM" id="MobiDB-lite"/>
    </source>
</evidence>
<dbReference type="InterPro" id="IPR018289">
    <property type="entry name" value="MULE_transposase_dom"/>
</dbReference>
<sequence>MEADSQPQADDQERTELLDWSKIMELLDIEKPPHEIVADDVVGKELESVNHWHEFYYTYAKWKGFTVRKENVRRDKDRTEWQRYWVCSREGFRKEKWLHLRNRKKEAKAITRTGCKADFKVTLDRQTNMWTATSFNPDHNHELASLSEIQFLRLKQQVPVASTNQLVPVASTNQQVPDSVLTQDEAVGGVGIRTFSVLENIAQQSGGRERLWFQRKMQHKKFGADGRAGGVETDCEGALGYLTCLAIRDENFFCRFNVDDEDRLDTIFWSDGISRRDYAMFGDVLAFDTMYRSNVYNKPLLIMAGINHHSKPTVFAVALLSDETTSTFTWVLEQFLVCMNNKRPQVVLINGDDAMRSAVSQVLPNSIHRLCACHLETDAGNNVPDGEFKIQLSKLVYNYHCEPEFEDMWRKLIQDFNLEDNDWARTLYAKKRSWAETFLRGHFFGGMRTSQLCESMSSYMRPFLESKHLMRDFVCQIDAGIQNIRHTEMHDDFTSRYTSPQIPESDPLNPYNRQVASKLTRAIYNLVAKEICSQNAYSVTSCDSINDCKIFKLSKFGFGEVRDQVRFSAAQNHLWCTCFLFETDGIPCCHIFAVMKHLSILHIPDSLMKSRWRQDAKMVFDLNVSRSTPLLPNVNEVTTRLGALTSDYNSLSYHACKFADTFAEAQQEIRRLTEKFKALFNQRQGSNNMALLGFDEEVAAKQENVRDPAVNKTKGKEKDDTQSKNTKDARQATGKRKRCGICNELGHNRETCKKKYNKPERERADNTQPSQSSDRTIGSQQSGSAVRLADICTQYTTHHYNDPFSARNSHIQLLGPAKLRMYNV</sequence>
<proteinExistence type="predicted"/>
<evidence type="ECO:0000256" key="3">
    <source>
        <dbReference type="ARBA" id="ARBA00022833"/>
    </source>
</evidence>
<dbReference type="PANTHER" id="PTHR47718">
    <property type="entry name" value="OS01G0519700 PROTEIN"/>
    <property type="match status" value="1"/>
</dbReference>
<dbReference type="PANTHER" id="PTHR47718:SF15">
    <property type="entry name" value="PROTEIN FAR1-RELATED SEQUENCE 5-LIKE"/>
    <property type="match status" value="1"/>
</dbReference>
<reference evidence="7" key="1">
    <citation type="submission" date="2023-07" db="EMBL/GenBank/DDBJ databases">
        <title>draft genome sequence of fig (Ficus carica).</title>
        <authorList>
            <person name="Takahashi T."/>
            <person name="Nishimura K."/>
        </authorList>
    </citation>
    <scope>NUCLEOTIDE SEQUENCE</scope>
</reference>
<dbReference type="Proteomes" id="UP001187192">
    <property type="component" value="Unassembled WGS sequence"/>
</dbReference>
<dbReference type="InterPro" id="IPR006564">
    <property type="entry name" value="Znf_PMZ"/>
</dbReference>
<feature type="compositionally biased region" description="Basic and acidic residues" evidence="5">
    <location>
        <begin position="714"/>
        <end position="730"/>
    </location>
</feature>
<keyword evidence="1" id="KW-0479">Metal-binding</keyword>
<evidence type="ECO:0000256" key="2">
    <source>
        <dbReference type="ARBA" id="ARBA00022771"/>
    </source>
</evidence>
<dbReference type="InterPro" id="IPR004330">
    <property type="entry name" value="FAR1_DNA_bnd_dom"/>
</dbReference>
<evidence type="ECO:0000259" key="6">
    <source>
        <dbReference type="PROSITE" id="PS50966"/>
    </source>
</evidence>
<protein>
    <recommendedName>
        <fullName evidence="6">SWIM-type domain-containing protein</fullName>
    </recommendedName>
</protein>
<evidence type="ECO:0000313" key="7">
    <source>
        <dbReference type="EMBL" id="GMN37039.1"/>
    </source>
</evidence>
<dbReference type="Pfam" id="PF04434">
    <property type="entry name" value="SWIM"/>
    <property type="match status" value="1"/>
</dbReference>
<dbReference type="Pfam" id="PF03101">
    <property type="entry name" value="FAR1"/>
    <property type="match status" value="1"/>
</dbReference>
<organism evidence="7 8">
    <name type="scientific">Ficus carica</name>
    <name type="common">Common fig</name>
    <dbReference type="NCBI Taxonomy" id="3494"/>
    <lineage>
        <taxon>Eukaryota</taxon>
        <taxon>Viridiplantae</taxon>
        <taxon>Streptophyta</taxon>
        <taxon>Embryophyta</taxon>
        <taxon>Tracheophyta</taxon>
        <taxon>Spermatophyta</taxon>
        <taxon>Magnoliopsida</taxon>
        <taxon>eudicotyledons</taxon>
        <taxon>Gunneridae</taxon>
        <taxon>Pentapetalae</taxon>
        <taxon>rosids</taxon>
        <taxon>fabids</taxon>
        <taxon>Rosales</taxon>
        <taxon>Moraceae</taxon>
        <taxon>Ficeae</taxon>
        <taxon>Ficus</taxon>
    </lineage>
</organism>
<dbReference type="InterPro" id="IPR007527">
    <property type="entry name" value="Znf_SWIM"/>
</dbReference>
<comment type="caution">
    <text evidence="7">The sequence shown here is derived from an EMBL/GenBank/DDBJ whole genome shotgun (WGS) entry which is preliminary data.</text>
</comment>
<evidence type="ECO:0000256" key="4">
    <source>
        <dbReference type="PROSITE-ProRule" id="PRU00325"/>
    </source>
</evidence>
<dbReference type="GO" id="GO:0008270">
    <property type="term" value="F:zinc ion binding"/>
    <property type="evidence" value="ECO:0007669"/>
    <property type="project" value="UniProtKB-KW"/>
</dbReference>
<keyword evidence="3" id="KW-0862">Zinc</keyword>
<dbReference type="PROSITE" id="PS50966">
    <property type="entry name" value="ZF_SWIM"/>
    <property type="match status" value="1"/>
</dbReference>
<dbReference type="EMBL" id="BTGU01000006">
    <property type="protein sequence ID" value="GMN37039.1"/>
    <property type="molecule type" value="Genomic_DNA"/>
</dbReference>